<gene>
    <name evidence="3" type="ORF">KV110_32190</name>
</gene>
<feature type="active site" description="Proton acceptor" evidence="1">
    <location>
        <position position="41"/>
    </location>
</feature>
<dbReference type="InterPro" id="IPR003010">
    <property type="entry name" value="C-N_Hydrolase"/>
</dbReference>
<keyword evidence="4" id="KW-1185">Reference proteome</keyword>
<evidence type="ECO:0000313" key="3">
    <source>
        <dbReference type="EMBL" id="QXN90061.1"/>
    </source>
</evidence>
<dbReference type="RefSeq" id="WP_218470933.1">
    <property type="nucleotide sequence ID" value="NZ_BAABJN010000006.1"/>
</dbReference>
<evidence type="ECO:0000256" key="1">
    <source>
        <dbReference type="PROSITE-ProRule" id="PRU10139"/>
    </source>
</evidence>
<dbReference type="EMBL" id="CP078145">
    <property type="protein sequence ID" value="QXN90061.1"/>
    <property type="molecule type" value="Genomic_DNA"/>
</dbReference>
<feature type="domain" description="CN hydrolase" evidence="2">
    <location>
        <begin position="1"/>
        <end position="270"/>
    </location>
</feature>
<dbReference type="PANTHER" id="PTHR46044">
    <property type="entry name" value="NITRILASE"/>
    <property type="match status" value="1"/>
</dbReference>
<proteinExistence type="predicted"/>
<dbReference type="PANTHER" id="PTHR46044:SF1">
    <property type="entry name" value="CN HYDROLASE DOMAIN-CONTAINING PROTEIN"/>
    <property type="match status" value="1"/>
</dbReference>
<dbReference type="CDD" id="cd07564">
    <property type="entry name" value="nitrilases_CHs"/>
    <property type="match status" value="1"/>
</dbReference>
<organism evidence="3 4">
    <name type="scientific">Nocardia iowensis</name>
    <dbReference type="NCBI Taxonomy" id="204891"/>
    <lineage>
        <taxon>Bacteria</taxon>
        <taxon>Bacillati</taxon>
        <taxon>Actinomycetota</taxon>
        <taxon>Actinomycetes</taxon>
        <taxon>Mycobacteriales</taxon>
        <taxon>Nocardiaceae</taxon>
        <taxon>Nocardia</taxon>
    </lineage>
</organism>
<keyword evidence="3" id="KW-0378">Hydrolase</keyword>
<protein>
    <submittedName>
        <fullName evidence="3">Carbon-nitrogen hydrolase family protein</fullName>
    </submittedName>
</protein>
<sequence length="309" mass="33429">MRIAAAQARPAWLDPTAGTKIVVDYLTQAATAGVELVAFPETFLSGYPIWLAPTGGAQFDHPTQKAAYAYYLDAAVTLDGPHLATVCEAVADLGVFCYLGITERVRGTVFCTLVAIDPARGLVGAHRKLMPTHEERMVWGLGDGHGLRAHEVGGFRVGGLSCWENWMPLARHALYADGATLHISTWPGSIRNTEDITRFVAMEGRVYSLAVGAVLDYADVPSGFPLRDQLLALDQPAGYDGGSAIAAPDGTWLVEPVTNEERLVIADIDPAEVARERQNFDPTGHYARPDVFAVTVDRHRRTAATFLDD</sequence>
<reference evidence="3 4" key="1">
    <citation type="submission" date="2021-07" db="EMBL/GenBank/DDBJ databases">
        <title>Whole Genome Sequence of Nocardia Iowensis.</title>
        <authorList>
            <person name="Lamm A."/>
            <person name="Collins-Fairclough A.M."/>
            <person name="Bunk B."/>
            <person name="Sproer C."/>
        </authorList>
    </citation>
    <scope>NUCLEOTIDE SEQUENCE [LARGE SCALE GENOMIC DNA]</scope>
    <source>
        <strain evidence="3 4">NRRL 5646</strain>
    </source>
</reference>
<dbReference type="InterPro" id="IPR000132">
    <property type="entry name" value="Nitrilase/CN_hydratase_CS"/>
</dbReference>
<dbReference type="GO" id="GO:0016787">
    <property type="term" value="F:hydrolase activity"/>
    <property type="evidence" value="ECO:0007669"/>
    <property type="project" value="UniProtKB-KW"/>
</dbReference>
<dbReference type="PROSITE" id="PS00921">
    <property type="entry name" value="NITRIL_CHT_2"/>
    <property type="match status" value="1"/>
</dbReference>
<accession>A0ABX8RRH7</accession>
<dbReference type="PROSITE" id="PS50263">
    <property type="entry name" value="CN_HYDROLASE"/>
    <property type="match status" value="1"/>
</dbReference>
<name>A0ABX8RRH7_NOCIO</name>
<dbReference type="InterPro" id="IPR044149">
    <property type="entry name" value="Nitrilases_CHs"/>
</dbReference>
<dbReference type="Pfam" id="PF00795">
    <property type="entry name" value="CN_hydrolase"/>
    <property type="match status" value="1"/>
</dbReference>
<dbReference type="Proteomes" id="UP000694257">
    <property type="component" value="Chromosome"/>
</dbReference>
<evidence type="ECO:0000259" key="2">
    <source>
        <dbReference type="PROSITE" id="PS50263"/>
    </source>
</evidence>
<dbReference type="PROSITE" id="PS00920">
    <property type="entry name" value="NITRIL_CHT_1"/>
    <property type="match status" value="1"/>
</dbReference>
<evidence type="ECO:0000313" key="4">
    <source>
        <dbReference type="Proteomes" id="UP000694257"/>
    </source>
</evidence>